<evidence type="ECO:0008006" key="3">
    <source>
        <dbReference type="Google" id="ProtNLM"/>
    </source>
</evidence>
<name>A0A1J6I5P8_9HYPH</name>
<protein>
    <recommendedName>
        <fullName evidence="3">DUF1488 domain-containing protein</fullName>
    </recommendedName>
</protein>
<dbReference type="RefSeq" id="WP_071634573.1">
    <property type="nucleotide sequence ID" value="NZ_JBHEEU010000038.1"/>
</dbReference>
<evidence type="ECO:0000313" key="1">
    <source>
        <dbReference type="EMBL" id="OIS90256.1"/>
    </source>
</evidence>
<accession>A0A1J6I5P8</accession>
<keyword evidence="2" id="KW-1185">Reference proteome</keyword>
<comment type="caution">
    <text evidence="1">The sequence shown here is derived from an EMBL/GenBank/DDBJ whole genome shotgun (WGS) entry which is preliminary data.</text>
</comment>
<gene>
    <name evidence="1" type="ORF">BLA27_27735</name>
</gene>
<dbReference type="OrthoDB" id="7360668at2"/>
<dbReference type="Proteomes" id="UP000182985">
    <property type="component" value="Unassembled WGS sequence"/>
</dbReference>
<dbReference type="EMBL" id="MOEC01000068">
    <property type="protein sequence ID" value="OIS90256.1"/>
    <property type="molecule type" value="Genomic_DNA"/>
</dbReference>
<organism evidence="1 2">
    <name type="scientific">Brucella cytisi</name>
    <dbReference type="NCBI Taxonomy" id="407152"/>
    <lineage>
        <taxon>Bacteria</taxon>
        <taxon>Pseudomonadati</taxon>
        <taxon>Pseudomonadota</taxon>
        <taxon>Alphaproteobacteria</taxon>
        <taxon>Hyphomicrobiales</taxon>
        <taxon>Brucellaceae</taxon>
        <taxon>Brucella/Ochrobactrum group</taxon>
        <taxon>Brucella</taxon>
    </lineage>
</organism>
<reference evidence="1 2" key="1">
    <citation type="submission" date="2016-10" db="EMBL/GenBank/DDBJ databases">
        <title>The Draft Genome Sequence of the Potato Rhizosphere Bacteria Ochrobactrum sp. IPA7.2.</title>
        <authorList>
            <person name="Gogoleva N.E."/>
            <person name="Khlopko Y.A."/>
            <person name="Burygin G.L."/>
            <person name="Plotnikov A.O."/>
        </authorList>
    </citation>
    <scope>NUCLEOTIDE SEQUENCE [LARGE SCALE GENOMIC DNA]</scope>
    <source>
        <strain evidence="1 2">IPA7.2</strain>
    </source>
</reference>
<sequence length="87" mass="9687">MSLSFPNPSRSFDDFDVGVRFVGYDAMISVLFLIDKTALEKNGVVAATELSLLAVFDVSRNLIYNVAREVHSQAPPTSYRITVEDMK</sequence>
<dbReference type="AlphaFoldDB" id="A0A1J6I5P8"/>
<dbReference type="InterPro" id="IPR009962">
    <property type="entry name" value="DUF1488"/>
</dbReference>
<dbReference type="Pfam" id="PF07369">
    <property type="entry name" value="DUF1488"/>
    <property type="match status" value="1"/>
</dbReference>
<proteinExistence type="predicted"/>
<evidence type="ECO:0000313" key="2">
    <source>
        <dbReference type="Proteomes" id="UP000182985"/>
    </source>
</evidence>